<dbReference type="InterPro" id="IPR005467">
    <property type="entry name" value="His_kinase_dom"/>
</dbReference>
<comment type="subcellular location">
    <subcellularLocation>
        <location evidence="2">Membrane</location>
        <topology evidence="2">Multi-pass membrane protein</topology>
    </subcellularLocation>
</comment>
<dbReference type="InterPro" id="IPR036890">
    <property type="entry name" value="HATPase_C_sf"/>
</dbReference>
<organism evidence="14 15">
    <name type="scientific">Alteriqipengyuania abyssalis</name>
    <dbReference type="NCBI Taxonomy" id="2860200"/>
    <lineage>
        <taxon>Bacteria</taxon>
        <taxon>Pseudomonadati</taxon>
        <taxon>Pseudomonadota</taxon>
        <taxon>Alphaproteobacteria</taxon>
        <taxon>Sphingomonadales</taxon>
        <taxon>Erythrobacteraceae</taxon>
        <taxon>Alteriqipengyuania</taxon>
    </lineage>
</organism>
<dbReference type="Gene3D" id="3.30.450.20">
    <property type="entry name" value="PAS domain"/>
    <property type="match status" value="3"/>
</dbReference>
<evidence type="ECO:0000313" key="15">
    <source>
        <dbReference type="Proteomes" id="UP000759298"/>
    </source>
</evidence>
<protein>
    <recommendedName>
        <fullName evidence="3">histidine kinase</fullName>
        <ecNumber evidence="3">2.7.13.3</ecNumber>
    </recommendedName>
</protein>
<dbReference type="PRINTS" id="PR00344">
    <property type="entry name" value="BCTRLSENSOR"/>
</dbReference>
<evidence type="ECO:0000256" key="3">
    <source>
        <dbReference type="ARBA" id="ARBA00012438"/>
    </source>
</evidence>
<dbReference type="InterPro" id="IPR036097">
    <property type="entry name" value="HisK_dim/P_sf"/>
</dbReference>
<dbReference type="InterPro" id="IPR004358">
    <property type="entry name" value="Sig_transdc_His_kin-like_C"/>
</dbReference>
<name>A0ABS7P9X8_9SPHN</name>
<evidence type="ECO:0000256" key="6">
    <source>
        <dbReference type="ARBA" id="ARBA00022692"/>
    </source>
</evidence>
<dbReference type="Pfam" id="PF02518">
    <property type="entry name" value="HATPase_c"/>
    <property type="match status" value="1"/>
</dbReference>
<keyword evidence="5" id="KW-0808">Transferase</keyword>
<dbReference type="Gene3D" id="1.10.287.130">
    <property type="match status" value="1"/>
</dbReference>
<dbReference type="PANTHER" id="PTHR42878">
    <property type="entry name" value="TWO-COMPONENT HISTIDINE KINASE"/>
    <property type="match status" value="1"/>
</dbReference>
<dbReference type="CDD" id="cd00082">
    <property type="entry name" value="HisKA"/>
    <property type="match status" value="1"/>
</dbReference>
<dbReference type="InterPro" id="IPR000014">
    <property type="entry name" value="PAS"/>
</dbReference>
<keyword evidence="6" id="KW-0812">Transmembrane</keyword>
<keyword evidence="12" id="KW-0472">Membrane</keyword>
<evidence type="ECO:0000256" key="8">
    <source>
        <dbReference type="ARBA" id="ARBA00022777"/>
    </source>
</evidence>
<evidence type="ECO:0000256" key="2">
    <source>
        <dbReference type="ARBA" id="ARBA00004141"/>
    </source>
</evidence>
<evidence type="ECO:0000256" key="5">
    <source>
        <dbReference type="ARBA" id="ARBA00022679"/>
    </source>
</evidence>
<evidence type="ECO:0000256" key="11">
    <source>
        <dbReference type="ARBA" id="ARBA00023012"/>
    </source>
</evidence>
<proteinExistence type="predicted"/>
<dbReference type="SUPFAM" id="SSF47384">
    <property type="entry name" value="Homodimeric domain of signal transducing histidine kinase"/>
    <property type="match status" value="1"/>
</dbReference>
<evidence type="ECO:0000256" key="4">
    <source>
        <dbReference type="ARBA" id="ARBA00022553"/>
    </source>
</evidence>
<keyword evidence="4" id="KW-0597">Phosphoprotein</keyword>
<dbReference type="RefSeq" id="WP_222823618.1">
    <property type="nucleotide sequence ID" value="NZ_JAHWXP010000001.1"/>
</dbReference>
<dbReference type="CDD" id="cd00075">
    <property type="entry name" value="HATPase"/>
    <property type="match status" value="1"/>
</dbReference>
<keyword evidence="11" id="KW-0902">Two-component regulatory system</keyword>
<dbReference type="InterPro" id="IPR003594">
    <property type="entry name" value="HATPase_dom"/>
</dbReference>
<comment type="catalytic activity">
    <reaction evidence="1">
        <text>ATP + protein L-histidine = ADP + protein N-phospho-L-histidine.</text>
        <dbReference type="EC" id="2.7.13.3"/>
    </reaction>
</comment>
<keyword evidence="10" id="KW-1133">Transmembrane helix</keyword>
<dbReference type="PROSITE" id="PS50109">
    <property type="entry name" value="HIS_KIN"/>
    <property type="match status" value="1"/>
</dbReference>
<keyword evidence="8" id="KW-0418">Kinase</keyword>
<comment type="caution">
    <text evidence="14">The sequence shown here is derived from an EMBL/GenBank/DDBJ whole genome shotgun (WGS) entry which is preliminary data.</text>
</comment>
<dbReference type="SUPFAM" id="SSF55874">
    <property type="entry name" value="ATPase domain of HSP90 chaperone/DNA topoisomerase II/histidine kinase"/>
    <property type="match status" value="1"/>
</dbReference>
<evidence type="ECO:0000256" key="12">
    <source>
        <dbReference type="ARBA" id="ARBA00023136"/>
    </source>
</evidence>
<dbReference type="Proteomes" id="UP000759298">
    <property type="component" value="Unassembled WGS sequence"/>
</dbReference>
<dbReference type="InterPro" id="IPR050351">
    <property type="entry name" value="BphY/WalK/GraS-like"/>
</dbReference>
<evidence type="ECO:0000256" key="7">
    <source>
        <dbReference type="ARBA" id="ARBA00022741"/>
    </source>
</evidence>
<accession>A0ABS7P9X8</accession>
<dbReference type="InterPro" id="IPR035965">
    <property type="entry name" value="PAS-like_dom_sf"/>
</dbReference>
<keyword evidence="15" id="KW-1185">Reference proteome</keyword>
<dbReference type="Pfam" id="PF00512">
    <property type="entry name" value="HisKA"/>
    <property type="match status" value="1"/>
</dbReference>
<keyword evidence="9" id="KW-0067">ATP-binding</keyword>
<dbReference type="EC" id="2.7.13.3" evidence="3"/>
<dbReference type="Pfam" id="PF12860">
    <property type="entry name" value="PAS_7"/>
    <property type="match status" value="2"/>
</dbReference>
<dbReference type="SMART" id="SM00388">
    <property type="entry name" value="HisKA"/>
    <property type="match status" value="1"/>
</dbReference>
<dbReference type="Gene3D" id="3.30.565.10">
    <property type="entry name" value="Histidine kinase-like ATPase, C-terminal domain"/>
    <property type="match status" value="1"/>
</dbReference>
<dbReference type="EMBL" id="JAHWXP010000001">
    <property type="protein sequence ID" value="MBY8335869.1"/>
    <property type="molecule type" value="Genomic_DNA"/>
</dbReference>
<dbReference type="SMART" id="SM00091">
    <property type="entry name" value="PAS"/>
    <property type="match status" value="3"/>
</dbReference>
<evidence type="ECO:0000259" key="13">
    <source>
        <dbReference type="PROSITE" id="PS50109"/>
    </source>
</evidence>
<evidence type="ECO:0000256" key="1">
    <source>
        <dbReference type="ARBA" id="ARBA00000085"/>
    </source>
</evidence>
<reference evidence="14 15" key="1">
    <citation type="submission" date="2021-07" db="EMBL/GenBank/DDBJ databases">
        <title>Alteriqipengyuania abyssalis NZ-12B nov, sp.nov isolated from deep sea sponge in pacific ocean.</title>
        <authorList>
            <person name="Tareen S."/>
            <person name="Wink J."/>
        </authorList>
    </citation>
    <scope>NUCLEOTIDE SEQUENCE [LARGE SCALE GENOMIC DNA]</scope>
    <source>
        <strain evidence="14 15">NZ-12B</strain>
    </source>
</reference>
<sequence>MDLGSTALALLGLLLAAWTAAAAWLMIAAASRSRGAEAARRNAKRMARLLEEAPAAALVVRSDGRLEGSDRLAHWLGFDQLPQFISELAKYPDRGLSREQLDELTQKVRLAQKSAAPFRMAVTLPGSSRSLALRGSLADPQVSPAGAALIWVFDFSESELELGRMRKEAARARSDFAALVGLIEAAPTPMWFRNADMELQLVNKAYVAAVGADDAQSVIDQQIELVEAVDGEPPAEIARQAAQSGAPIERVVSVTNVDGMRRRFRVSDLPLAEEGVAGYAVDIQEQEDLAREHRAYREAQRSMLDRLSVGVAQFDDQRRLTFANQPFRRLLGVRPGASGLGTPFERLLSDARDEGRLPEVRDFPSWRKDRMAWFEAGDTQEEDWPLSDGTHLQVVGQPMPDGGLALILEDRTEQLSLAANRDTLLRTRTAMLDSLFEALAVFAPDGRLQLWNHSFPETWGLEPDALDEHPSVDALLGLIQPNLARPKQAKGVGEVIRSATLDRKERAGRLQLADGRTIEFAGIPLPDGNGLLTTLDVTANEQAETALRDRAEALEQADKVKTRFLANMSYEFRTPLTSIGGFAELLQAEVAGPLSDGAKEYVAAIIESVARLTDQVENVLDLSQSEAGLLPIARRELSLLAFVTGVARAREDVIEAKSITLDLRGSQALKLQADPRQLGRAIGQLLDNAIEASGEKGRILVDLAKQDGGVRIVISDNGRGMDENELALALDGMRSASEGGAEATRRQGLGLPLARQLIEAHGGRFDIHSEKRIGTSVSLWLPLA</sequence>
<evidence type="ECO:0000313" key="14">
    <source>
        <dbReference type="EMBL" id="MBY8335869.1"/>
    </source>
</evidence>
<feature type="domain" description="Histidine kinase" evidence="13">
    <location>
        <begin position="567"/>
        <end position="784"/>
    </location>
</feature>
<keyword evidence="7" id="KW-0547">Nucleotide-binding</keyword>
<evidence type="ECO:0000256" key="9">
    <source>
        <dbReference type="ARBA" id="ARBA00022840"/>
    </source>
</evidence>
<dbReference type="PANTHER" id="PTHR42878:SF7">
    <property type="entry name" value="SENSOR HISTIDINE KINASE GLRK"/>
    <property type="match status" value="1"/>
</dbReference>
<evidence type="ECO:0000256" key="10">
    <source>
        <dbReference type="ARBA" id="ARBA00022989"/>
    </source>
</evidence>
<dbReference type="SUPFAM" id="SSF55785">
    <property type="entry name" value="PYP-like sensor domain (PAS domain)"/>
    <property type="match status" value="3"/>
</dbReference>
<dbReference type="SMART" id="SM00387">
    <property type="entry name" value="HATPase_c"/>
    <property type="match status" value="1"/>
</dbReference>
<gene>
    <name evidence="14" type="ORF">KYN89_02290</name>
</gene>
<dbReference type="InterPro" id="IPR003661">
    <property type="entry name" value="HisK_dim/P_dom"/>
</dbReference>